<sequence>MSILSVLLSLVALFPAVDPVSRTGACDGAEGVTVAVSRETEVLVRCVSGSPGDARTALEHSGLAVRLGSGTGPYGDSGYVCRVEGLPADDSCTGHRDGAPFWKVWRVGLDPVAWRESRTQGGPAAVRVCPGGLVGFGYGSKTSQMTVAPEKVVTTPGWLPPPC</sequence>
<gene>
    <name evidence="1" type="ORF">HDA45_000845</name>
</gene>
<protein>
    <submittedName>
        <fullName evidence="1">Uncharacterized protein</fullName>
    </submittedName>
</protein>
<dbReference type="Proteomes" id="UP000580861">
    <property type="component" value="Unassembled WGS sequence"/>
</dbReference>
<keyword evidence="2" id="KW-1185">Reference proteome</keyword>
<proteinExistence type="predicted"/>
<reference evidence="1 2" key="1">
    <citation type="submission" date="2020-08" db="EMBL/GenBank/DDBJ databases">
        <title>Sequencing the genomes of 1000 actinobacteria strains.</title>
        <authorList>
            <person name="Klenk H.-P."/>
        </authorList>
    </citation>
    <scope>NUCLEOTIDE SEQUENCE [LARGE SCALE GENOMIC DNA]</scope>
    <source>
        <strain evidence="1 2">DSM 45272</strain>
    </source>
</reference>
<dbReference type="AlphaFoldDB" id="A0A841AXB5"/>
<evidence type="ECO:0000313" key="1">
    <source>
        <dbReference type="EMBL" id="MBB5850758.1"/>
    </source>
</evidence>
<dbReference type="RefSeq" id="WP_184891991.1">
    <property type="nucleotide sequence ID" value="NZ_JACHMX010000001.1"/>
</dbReference>
<dbReference type="EMBL" id="JACHMX010000001">
    <property type="protein sequence ID" value="MBB5850758.1"/>
    <property type="molecule type" value="Genomic_DNA"/>
</dbReference>
<evidence type="ECO:0000313" key="2">
    <source>
        <dbReference type="Proteomes" id="UP000580861"/>
    </source>
</evidence>
<accession>A0A841AXB5</accession>
<organism evidence="1 2">
    <name type="scientific">Amycolatopsis umgeniensis</name>
    <dbReference type="NCBI Taxonomy" id="336628"/>
    <lineage>
        <taxon>Bacteria</taxon>
        <taxon>Bacillati</taxon>
        <taxon>Actinomycetota</taxon>
        <taxon>Actinomycetes</taxon>
        <taxon>Pseudonocardiales</taxon>
        <taxon>Pseudonocardiaceae</taxon>
        <taxon>Amycolatopsis</taxon>
    </lineage>
</organism>
<comment type="caution">
    <text evidence="1">The sequence shown here is derived from an EMBL/GenBank/DDBJ whole genome shotgun (WGS) entry which is preliminary data.</text>
</comment>
<name>A0A841AXB5_9PSEU</name>